<gene>
    <name evidence="2" type="primary">RvY_00547-1</name>
    <name evidence="2" type="synonym">RvY_00547.1</name>
    <name evidence="2" type="ORF">RvY_00547</name>
</gene>
<feature type="region of interest" description="Disordered" evidence="1">
    <location>
        <begin position="1"/>
        <end position="21"/>
    </location>
</feature>
<evidence type="ECO:0000256" key="1">
    <source>
        <dbReference type="SAM" id="MobiDB-lite"/>
    </source>
</evidence>
<sequence>MFKQLEELSNGRSTKLRLPIEQSATGGDQPIKSLILLIYVSERNRTHVSGPNTGVQLFYSVKVYLKLNREMLLNQTINVRNNSQGG</sequence>
<dbReference type="EMBL" id="BDGG01000001">
    <property type="protein sequence ID" value="GAU87742.1"/>
    <property type="molecule type" value="Genomic_DNA"/>
</dbReference>
<keyword evidence="3" id="KW-1185">Reference proteome</keyword>
<accession>A0A1D1UJF0</accession>
<comment type="caution">
    <text evidence="2">The sequence shown here is derived from an EMBL/GenBank/DDBJ whole genome shotgun (WGS) entry which is preliminary data.</text>
</comment>
<protein>
    <submittedName>
        <fullName evidence="2">Uncharacterized protein</fullName>
    </submittedName>
</protein>
<dbReference type="AlphaFoldDB" id="A0A1D1UJF0"/>
<evidence type="ECO:0000313" key="3">
    <source>
        <dbReference type="Proteomes" id="UP000186922"/>
    </source>
</evidence>
<name>A0A1D1UJF0_RAMVA</name>
<reference evidence="2 3" key="1">
    <citation type="journal article" date="2016" name="Nat. Commun.">
        <title>Extremotolerant tardigrade genome and improved radiotolerance of human cultured cells by tardigrade-unique protein.</title>
        <authorList>
            <person name="Hashimoto T."/>
            <person name="Horikawa D.D."/>
            <person name="Saito Y."/>
            <person name="Kuwahara H."/>
            <person name="Kozuka-Hata H."/>
            <person name="Shin-I T."/>
            <person name="Minakuchi Y."/>
            <person name="Ohishi K."/>
            <person name="Motoyama A."/>
            <person name="Aizu T."/>
            <person name="Enomoto A."/>
            <person name="Kondo K."/>
            <person name="Tanaka S."/>
            <person name="Hara Y."/>
            <person name="Koshikawa S."/>
            <person name="Sagara H."/>
            <person name="Miura T."/>
            <person name="Yokobori S."/>
            <person name="Miyagawa K."/>
            <person name="Suzuki Y."/>
            <person name="Kubo T."/>
            <person name="Oyama M."/>
            <person name="Kohara Y."/>
            <person name="Fujiyama A."/>
            <person name="Arakawa K."/>
            <person name="Katayama T."/>
            <person name="Toyoda A."/>
            <person name="Kunieda T."/>
        </authorList>
    </citation>
    <scope>NUCLEOTIDE SEQUENCE [LARGE SCALE GENOMIC DNA]</scope>
    <source>
        <strain evidence="2 3">YOKOZUNA-1</strain>
    </source>
</reference>
<dbReference type="Proteomes" id="UP000186922">
    <property type="component" value="Unassembled WGS sequence"/>
</dbReference>
<organism evidence="2 3">
    <name type="scientific">Ramazzottius varieornatus</name>
    <name type="common">Water bear</name>
    <name type="synonym">Tardigrade</name>
    <dbReference type="NCBI Taxonomy" id="947166"/>
    <lineage>
        <taxon>Eukaryota</taxon>
        <taxon>Metazoa</taxon>
        <taxon>Ecdysozoa</taxon>
        <taxon>Tardigrada</taxon>
        <taxon>Eutardigrada</taxon>
        <taxon>Parachela</taxon>
        <taxon>Hypsibioidea</taxon>
        <taxon>Ramazzottiidae</taxon>
        <taxon>Ramazzottius</taxon>
    </lineage>
</organism>
<proteinExistence type="predicted"/>
<evidence type="ECO:0000313" key="2">
    <source>
        <dbReference type="EMBL" id="GAU87742.1"/>
    </source>
</evidence>